<sequence>MASRTTFVIVSKRGGSLKRRPVTYGSPFIFGKIRLVLDVIINHNFNDNQLWCSRTCSGVVLVRDNRDSCLSHAGHILDEASAGSSKTYSEYHKFILSFDVNDERFYEILLPQNYLDGFDGVYRQCLTVFKGSLALIVFSCTLPLD</sequence>
<proteinExistence type="predicted"/>
<reference evidence="1" key="2">
    <citation type="submission" date="2021-01" db="UniProtKB">
        <authorList>
            <consortium name="EnsemblPlants"/>
        </authorList>
    </citation>
    <scope>IDENTIFICATION</scope>
</reference>
<dbReference type="Gramene" id="QL06p045009:mrna">
    <property type="protein sequence ID" value="QL06p045009:mrna"/>
    <property type="gene ID" value="QL06p045009"/>
</dbReference>
<evidence type="ECO:0000313" key="2">
    <source>
        <dbReference type="Proteomes" id="UP000594261"/>
    </source>
</evidence>
<dbReference type="EMBL" id="LRBV02000006">
    <property type="status" value="NOT_ANNOTATED_CDS"/>
    <property type="molecule type" value="Genomic_DNA"/>
</dbReference>
<dbReference type="InParanoid" id="A0A7N2M0J6"/>
<organism evidence="1 2">
    <name type="scientific">Quercus lobata</name>
    <name type="common">Valley oak</name>
    <dbReference type="NCBI Taxonomy" id="97700"/>
    <lineage>
        <taxon>Eukaryota</taxon>
        <taxon>Viridiplantae</taxon>
        <taxon>Streptophyta</taxon>
        <taxon>Embryophyta</taxon>
        <taxon>Tracheophyta</taxon>
        <taxon>Spermatophyta</taxon>
        <taxon>Magnoliopsida</taxon>
        <taxon>eudicotyledons</taxon>
        <taxon>Gunneridae</taxon>
        <taxon>Pentapetalae</taxon>
        <taxon>rosids</taxon>
        <taxon>fabids</taxon>
        <taxon>Fagales</taxon>
        <taxon>Fagaceae</taxon>
        <taxon>Quercus</taxon>
    </lineage>
</organism>
<name>A0A7N2M0J6_QUELO</name>
<dbReference type="AlphaFoldDB" id="A0A7N2M0J6"/>
<keyword evidence="2" id="KW-1185">Reference proteome</keyword>
<dbReference type="EnsemblPlants" id="QL06p045009:mrna">
    <property type="protein sequence ID" value="QL06p045009:mrna"/>
    <property type="gene ID" value="QL06p045009"/>
</dbReference>
<dbReference type="Proteomes" id="UP000594261">
    <property type="component" value="Chromosome 6"/>
</dbReference>
<reference evidence="1 2" key="1">
    <citation type="journal article" date="2016" name="G3 (Bethesda)">
        <title>First Draft Assembly and Annotation of the Genome of a California Endemic Oak Quercus lobata Nee (Fagaceae).</title>
        <authorList>
            <person name="Sork V.L."/>
            <person name="Fitz-Gibbon S.T."/>
            <person name="Puiu D."/>
            <person name="Crepeau M."/>
            <person name="Gugger P.F."/>
            <person name="Sherman R."/>
            <person name="Stevens K."/>
            <person name="Langley C.H."/>
            <person name="Pellegrini M."/>
            <person name="Salzberg S.L."/>
        </authorList>
    </citation>
    <scope>NUCLEOTIDE SEQUENCE [LARGE SCALE GENOMIC DNA]</scope>
    <source>
        <strain evidence="1 2">cv. SW786</strain>
    </source>
</reference>
<evidence type="ECO:0000313" key="1">
    <source>
        <dbReference type="EnsemblPlants" id="QL06p045009:mrna"/>
    </source>
</evidence>
<accession>A0A7N2M0J6</accession>
<protein>
    <submittedName>
        <fullName evidence="1">Uncharacterized protein</fullName>
    </submittedName>
</protein>